<dbReference type="EMBL" id="QMDV01000002">
    <property type="protein sequence ID" value="RAU82725.1"/>
    <property type="molecule type" value="Genomic_DNA"/>
</dbReference>
<evidence type="ECO:0000313" key="10">
    <source>
        <dbReference type="Proteomes" id="UP000251692"/>
    </source>
</evidence>
<keyword evidence="2" id="KW-0812">Transmembrane</keyword>
<evidence type="ECO:0000256" key="7">
    <source>
        <dbReference type="SAM" id="SignalP"/>
    </source>
</evidence>
<dbReference type="PROSITE" id="PS51257">
    <property type="entry name" value="PROKAR_LIPOPROTEIN"/>
    <property type="match status" value="1"/>
</dbReference>
<dbReference type="OrthoDB" id="9814535at2"/>
<evidence type="ECO:0000256" key="3">
    <source>
        <dbReference type="ARBA" id="ARBA00022729"/>
    </source>
</evidence>
<dbReference type="AlphaFoldDB" id="A0A364REQ2"/>
<comment type="caution">
    <text evidence="9">The sequence shown here is derived from an EMBL/GenBank/DDBJ whole genome shotgun (WGS) entry which is preliminary data.</text>
</comment>
<dbReference type="InterPro" id="IPR000184">
    <property type="entry name" value="Bac_surfAg_D15"/>
</dbReference>
<gene>
    <name evidence="9" type="ORF">DP923_05565</name>
</gene>
<dbReference type="Pfam" id="PF01103">
    <property type="entry name" value="Omp85"/>
    <property type="match status" value="1"/>
</dbReference>
<dbReference type="RefSeq" id="WP_112304875.1">
    <property type="nucleotide sequence ID" value="NZ_QMDV01000002.1"/>
</dbReference>
<feature type="chain" id="PRO_5016569268" description="Bacterial surface antigen (D15) domain-containing protein" evidence="7">
    <location>
        <begin position="29"/>
        <end position="794"/>
    </location>
</feature>
<reference evidence="9 10" key="1">
    <citation type="submission" date="2018-06" db="EMBL/GenBank/DDBJ databases">
        <authorList>
            <person name="Liu Z.-W."/>
        </authorList>
    </citation>
    <scope>NUCLEOTIDE SEQUENCE [LARGE SCALE GENOMIC DNA]</scope>
    <source>
        <strain evidence="9 10">2b14</strain>
    </source>
</reference>
<dbReference type="PANTHER" id="PTHR12815">
    <property type="entry name" value="SORTING AND ASSEMBLY MACHINERY SAMM50 PROTEIN FAMILY MEMBER"/>
    <property type="match status" value="1"/>
</dbReference>
<dbReference type="Gene3D" id="2.40.160.50">
    <property type="entry name" value="membrane protein fhac: a member of the omp85/tpsb transporter family"/>
    <property type="match status" value="1"/>
</dbReference>
<keyword evidence="4" id="KW-0472">Membrane</keyword>
<reference evidence="9 10" key="2">
    <citation type="submission" date="2018-07" db="EMBL/GenBank/DDBJ databases">
        <title>Pontibacter sp. 2b14 genomic sequence and assembly.</title>
        <authorList>
            <person name="Du Z.-J."/>
        </authorList>
    </citation>
    <scope>NUCLEOTIDE SEQUENCE [LARGE SCALE GENOMIC DNA]</scope>
    <source>
        <strain evidence="9 10">2b14</strain>
    </source>
</reference>
<sequence>MIAYKHCINRLHAPLLVFLLAAASILSGCSSTKTVPEGDALFAGYQVKINDERDSSNRTSELQTELTATVRPKPNASILGLRPKLWIYNAFYTEKEKGLKHWIQTKFGEPPVLLSAVDTNSISGVMSGRLHNKGYFVNTVESATTVNKKMATIDWTATVSEPYRIRKIEYTLSDSLPIQQAIEGIKAGSLLVPGEPYELSKMTAERVRIDQKLKEMGYYYFSPENLIFSVDTTSGGRQADVLLRLKKDVPGYALRPYTLDEVFIFANYTLNDTLYARDTIHVRGYHYLPNEDYVKARYLLRNVFLEKDSIHTRQDHLLTVNRLMGLPAYKFVNVQYERDTTELGKLDAFIYLTPSLKKSLQAEARMVNKSNGFAGPGITVSFRNRNALRGSELLSVELTGNLENSVGGGRGKDVETKDESSSGNASLTSYELGVQSTLTFPRIVSPFKLRNLRTEFVPKTRISAGFSFLNRVQYYQMNSFNASYGYNWRPKRTLTFDATPINLQYVKLGRITADFDTILRDRPYLQRSFENQFIIGSIFQVTYSNQMIEGKTNHFFNNTSLDLSGNILNALQTLGGTPKGTDEFPRTIAKQPFSQYIRLENDFRHYLNLTKESQLVTRLAVGIGMPYGNSSQLPYVKQFSVGGPNSIRAFRARSIGPGSYNIPDSLASSYFDQVGDIKIEANIEYRFPIAGFFKGAVFVDAGNVWLANETLDEKGVPERQGGVFKASNFLNDVAIGTGFGLRVDVDFFVIRFDLGIPVKIPYLPKGEQNVLSNFKPKFGGEEGMVLNIAIGYPF</sequence>
<keyword evidence="3 7" id="KW-0732">Signal</keyword>
<keyword evidence="5" id="KW-0998">Cell outer membrane</keyword>
<dbReference type="PANTHER" id="PTHR12815:SF47">
    <property type="entry name" value="TRANSLOCATION AND ASSEMBLY MODULE SUBUNIT TAMA"/>
    <property type="match status" value="1"/>
</dbReference>
<evidence type="ECO:0000256" key="6">
    <source>
        <dbReference type="SAM" id="MobiDB-lite"/>
    </source>
</evidence>
<accession>A0A364REQ2</accession>
<evidence type="ECO:0000256" key="4">
    <source>
        <dbReference type="ARBA" id="ARBA00023136"/>
    </source>
</evidence>
<proteinExistence type="predicted"/>
<evidence type="ECO:0000313" key="9">
    <source>
        <dbReference type="EMBL" id="RAU82725.1"/>
    </source>
</evidence>
<comment type="subcellular location">
    <subcellularLocation>
        <location evidence="1">Membrane</location>
    </subcellularLocation>
</comment>
<evidence type="ECO:0000256" key="5">
    <source>
        <dbReference type="ARBA" id="ARBA00023237"/>
    </source>
</evidence>
<feature type="domain" description="Bacterial surface antigen (D15)" evidence="8">
    <location>
        <begin position="418"/>
        <end position="759"/>
    </location>
</feature>
<feature type="region of interest" description="Disordered" evidence="6">
    <location>
        <begin position="405"/>
        <end position="426"/>
    </location>
</feature>
<name>A0A364REQ2_9BACT</name>
<dbReference type="InterPro" id="IPR039910">
    <property type="entry name" value="D15-like"/>
</dbReference>
<dbReference type="GO" id="GO:0019867">
    <property type="term" value="C:outer membrane"/>
    <property type="evidence" value="ECO:0007669"/>
    <property type="project" value="InterPro"/>
</dbReference>
<evidence type="ECO:0000259" key="8">
    <source>
        <dbReference type="Pfam" id="PF01103"/>
    </source>
</evidence>
<evidence type="ECO:0000256" key="1">
    <source>
        <dbReference type="ARBA" id="ARBA00004370"/>
    </source>
</evidence>
<feature type="compositionally biased region" description="Basic and acidic residues" evidence="6">
    <location>
        <begin position="410"/>
        <end position="420"/>
    </location>
</feature>
<organism evidence="9 10">
    <name type="scientific">Pontibacter arcticus</name>
    <dbReference type="NCBI Taxonomy" id="2080288"/>
    <lineage>
        <taxon>Bacteria</taxon>
        <taxon>Pseudomonadati</taxon>
        <taxon>Bacteroidota</taxon>
        <taxon>Cytophagia</taxon>
        <taxon>Cytophagales</taxon>
        <taxon>Hymenobacteraceae</taxon>
        <taxon>Pontibacter</taxon>
    </lineage>
</organism>
<dbReference type="Proteomes" id="UP000251692">
    <property type="component" value="Unassembled WGS sequence"/>
</dbReference>
<protein>
    <recommendedName>
        <fullName evidence="8">Bacterial surface antigen (D15) domain-containing protein</fullName>
    </recommendedName>
</protein>
<evidence type="ECO:0000256" key="2">
    <source>
        <dbReference type="ARBA" id="ARBA00022692"/>
    </source>
</evidence>
<keyword evidence="10" id="KW-1185">Reference proteome</keyword>
<feature type="signal peptide" evidence="7">
    <location>
        <begin position="1"/>
        <end position="28"/>
    </location>
</feature>